<dbReference type="InterPro" id="IPR050565">
    <property type="entry name" value="LYPA1-2/EST-like"/>
</dbReference>
<dbReference type="InterPro" id="IPR003140">
    <property type="entry name" value="PLipase/COase/thioEstase"/>
</dbReference>
<dbReference type="InterPro" id="IPR029058">
    <property type="entry name" value="AB_hydrolase_fold"/>
</dbReference>
<proteinExistence type="inferred from homology"/>
<accession>A0A7S8IE65</accession>
<dbReference type="Proteomes" id="UP000594468">
    <property type="component" value="Chromosome"/>
</dbReference>
<evidence type="ECO:0000313" key="4">
    <source>
        <dbReference type="EMBL" id="QPC81508.1"/>
    </source>
</evidence>
<keyword evidence="2 4" id="KW-0378">Hydrolase</keyword>
<dbReference type="RefSeq" id="WP_195169581.1">
    <property type="nucleotide sequence ID" value="NZ_CP062983.1"/>
</dbReference>
<dbReference type="Gene3D" id="3.40.50.1820">
    <property type="entry name" value="alpha/beta hydrolase"/>
    <property type="match status" value="1"/>
</dbReference>
<sequence>MSAPIHPHENAPILETGVPIDEAKAAMVLIHGRGAGPHDMISLLGHINGPGYAYKVPGAANSTWYPNRFIVPRQQNEPYLSSALQKVDDVVAELVEQGIPTEKIMLLGFSQGACLAVEYAARHPHRYGGVVALSGGLIGADDELDDYDGQLAGTPIYLGCDDADFHIPQQRVHDSAAILSDMGADVTKQLFHGLGHTINNVELAVVRQMMQNLTAE</sequence>
<dbReference type="GO" id="GO:0016787">
    <property type="term" value="F:hydrolase activity"/>
    <property type="evidence" value="ECO:0007669"/>
    <property type="project" value="UniProtKB-KW"/>
</dbReference>
<dbReference type="PANTHER" id="PTHR10655:SF17">
    <property type="entry name" value="LYSOPHOSPHOLIPASE-LIKE PROTEIN 1"/>
    <property type="match status" value="1"/>
</dbReference>
<dbReference type="PANTHER" id="PTHR10655">
    <property type="entry name" value="LYSOPHOSPHOLIPASE-RELATED"/>
    <property type="match status" value="1"/>
</dbReference>
<comment type="similarity">
    <text evidence="1">Belongs to the AB hydrolase superfamily. AB hydrolase 2 family.</text>
</comment>
<organism evidence="4 5">
    <name type="scientific">Phototrophicus methaneseepsis</name>
    <dbReference type="NCBI Taxonomy" id="2710758"/>
    <lineage>
        <taxon>Bacteria</taxon>
        <taxon>Bacillati</taxon>
        <taxon>Chloroflexota</taxon>
        <taxon>Candidatus Thermofontia</taxon>
        <taxon>Phototrophicales</taxon>
        <taxon>Phototrophicaceae</taxon>
        <taxon>Phototrophicus</taxon>
    </lineage>
</organism>
<evidence type="ECO:0000313" key="5">
    <source>
        <dbReference type="Proteomes" id="UP000594468"/>
    </source>
</evidence>
<reference evidence="4 5" key="1">
    <citation type="submission" date="2020-02" db="EMBL/GenBank/DDBJ databases">
        <authorList>
            <person name="Zheng R.K."/>
            <person name="Sun C.M."/>
        </authorList>
    </citation>
    <scope>NUCLEOTIDE SEQUENCE [LARGE SCALE GENOMIC DNA]</scope>
    <source>
        <strain evidence="5">rifampicinis</strain>
    </source>
</reference>
<evidence type="ECO:0000256" key="2">
    <source>
        <dbReference type="ARBA" id="ARBA00022801"/>
    </source>
</evidence>
<name>A0A7S8IE65_9CHLR</name>
<dbReference type="Pfam" id="PF02230">
    <property type="entry name" value="Abhydrolase_2"/>
    <property type="match status" value="1"/>
</dbReference>
<keyword evidence="5" id="KW-1185">Reference proteome</keyword>
<dbReference type="AlphaFoldDB" id="A0A7S8IE65"/>
<gene>
    <name evidence="4" type="ORF">G4Y79_17685</name>
</gene>
<feature type="domain" description="Phospholipase/carboxylesterase/thioesterase" evidence="3">
    <location>
        <begin position="19"/>
        <end position="211"/>
    </location>
</feature>
<dbReference type="EMBL" id="CP062983">
    <property type="protein sequence ID" value="QPC81508.1"/>
    <property type="molecule type" value="Genomic_DNA"/>
</dbReference>
<protein>
    <submittedName>
        <fullName evidence="4">Alpha/beta fold hydrolase</fullName>
    </submittedName>
</protein>
<dbReference type="KEGG" id="pmet:G4Y79_17685"/>
<evidence type="ECO:0000259" key="3">
    <source>
        <dbReference type="Pfam" id="PF02230"/>
    </source>
</evidence>
<dbReference type="SUPFAM" id="SSF53474">
    <property type="entry name" value="alpha/beta-Hydrolases"/>
    <property type="match status" value="1"/>
</dbReference>
<evidence type="ECO:0000256" key="1">
    <source>
        <dbReference type="ARBA" id="ARBA00006499"/>
    </source>
</evidence>